<keyword evidence="1 7" id="KW-1003">Cell membrane</keyword>
<keyword evidence="10" id="KW-1185">Reference proteome</keyword>
<dbReference type="Pfam" id="PF02618">
    <property type="entry name" value="YceG"/>
    <property type="match status" value="1"/>
</dbReference>
<keyword evidence="4 7" id="KW-0472">Membrane</keyword>
<keyword evidence="3 7" id="KW-1133">Transmembrane helix</keyword>
<dbReference type="EMBL" id="CP121252">
    <property type="protein sequence ID" value="WFP15428.1"/>
    <property type="molecule type" value="Genomic_DNA"/>
</dbReference>
<sequence>MSDDAPRPEGDSPPLTRRQLRERDRAAQLAREEAATPKPTQAGSSEPGEPPQPTERNMDEKKSPAPERILPAPVPSRDRGLGDVPPFPRDERRYPTEFEPAEATRTPAGPDADAAVDGHDGHDDYAADADHHAAETILPVTPAPGYQTVGGGTVTVSEQRLEERRRRRRRMMIVMASSLLVFVLVLVGLAYGIRSVFNLGEPDDFPGPGGEEVTFTVNPGEGAIVIGNRMVEEDIVASTQAFLNALDDVDTTQTIQPGEYALREEMPASDAAAVLLRVGAASVDYVPVNSGMRITEVFEALAEQTSYSVEEFEEAAADPTVFGLPAEANSLEGYIAVGQYRFERGLSPEEILQQTVDPTITEFERLGITDEQEQYDLVTIASILEAEARPDDYARVAGIINNRLRPDNSETNGLLQIDATVIYGLGIRNLQFTAEERQDASNEYNTYVHPGLPPGPIGAPSIAAIDAAAEPEDNSYYYWITTNIETGETKFSETLAEHQQYQQEFRQYCADNPDYC</sequence>
<dbReference type="RefSeq" id="WP_278156132.1">
    <property type="nucleotide sequence ID" value="NZ_CP121252.1"/>
</dbReference>
<comment type="subcellular location">
    <subcellularLocation>
        <location evidence="7">Cell membrane</location>
        <topology evidence="7">Single-pass membrane protein</topology>
    </subcellularLocation>
</comment>
<evidence type="ECO:0000256" key="6">
    <source>
        <dbReference type="ARBA" id="ARBA00023316"/>
    </source>
</evidence>
<protein>
    <recommendedName>
        <fullName evidence="7">Endolytic murein transglycosylase</fullName>
        <ecNumber evidence="7">4.2.2.29</ecNumber>
    </recommendedName>
    <alternativeName>
        <fullName evidence="7">Peptidoglycan lytic transglycosylase</fullName>
    </alternativeName>
    <alternativeName>
        <fullName evidence="7">Peptidoglycan polymerization terminase</fullName>
    </alternativeName>
</protein>
<organism evidence="9 10">
    <name type="scientific">Citricoccus muralis</name>
    <dbReference type="NCBI Taxonomy" id="169134"/>
    <lineage>
        <taxon>Bacteria</taxon>
        <taxon>Bacillati</taxon>
        <taxon>Actinomycetota</taxon>
        <taxon>Actinomycetes</taxon>
        <taxon>Micrococcales</taxon>
        <taxon>Micrococcaceae</taxon>
        <taxon>Citricoccus</taxon>
    </lineage>
</organism>
<evidence type="ECO:0000313" key="9">
    <source>
        <dbReference type="EMBL" id="WFP15428.1"/>
    </source>
</evidence>
<dbReference type="PANTHER" id="PTHR30518">
    <property type="entry name" value="ENDOLYTIC MUREIN TRANSGLYCOSYLASE"/>
    <property type="match status" value="1"/>
</dbReference>
<feature type="compositionally biased region" description="Basic and acidic residues" evidence="8">
    <location>
        <begin position="1"/>
        <end position="10"/>
    </location>
</feature>
<comment type="similarity">
    <text evidence="7">Belongs to the transglycosylase MltG family.</text>
</comment>
<proteinExistence type="inferred from homology"/>
<keyword evidence="6 7" id="KW-0961">Cell wall biogenesis/degradation</keyword>
<evidence type="ECO:0000256" key="4">
    <source>
        <dbReference type="ARBA" id="ARBA00023136"/>
    </source>
</evidence>
<name>A0ABY8H2Q8_9MICC</name>
<evidence type="ECO:0000256" key="8">
    <source>
        <dbReference type="SAM" id="MobiDB-lite"/>
    </source>
</evidence>
<dbReference type="EC" id="4.2.2.29" evidence="7"/>
<gene>
    <name evidence="7 9" type="primary">mltG</name>
    <name evidence="9" type="ORF">P8192_08335</name>
</gene>
<evidence type="ECO:0000313" key="10">
    <source>
        <dbReference type="Proteomes" id="UP001219037"/>
    </source>
</evidence>
<evidence type="ECO:0000256" key="3">
    <source>
        <dbReference type="ARBA" id="ARBA00022989"/>
    </source>
</evidence>
<evidence type="ECO:0000256" key="2">
    <source>
        <dbReference type="ARBA" id="ARBA00022692"/>
    </source>
</evidence>
<evidence type="ECO:0000256" key="1">
    <source>
        <dbReference type="ARBA" id="ARBA00022475"/>
    </source>
</evidence>
<feature type="site" description="Important for catalytic activity" evidence="7">
    <location>
        <position position="387"/>
    </location>
</feature>
<dbReference type="NCBIfam" id="TIGR00247">
    <property type="entry name" value="endolytic transglycosylase MltG"/>
    <property type="match status" value="1"/>
</dbReference>
<evidence type="ECO:0000256" key="5">
    <source>
        <dbReference type="ARBA" id="ARBA00023239"/>
    </source>
</evidence>
<evidence type="ECO:0000256" key="7">
    <source>
        <dbReference type="HAMAP-Rule" id="MF_02065"/>
    </source>
</evidence>
<dbReference type="InterPro" id="IPR003770">
    <property type="entry name" value="MLTG-like"/>
</dbReference>
<feature type="region of interest" description="Disordered" evidence="8">
    <location>
        <begin position="1"/>
        <end position="110"/>
    </location>
</feature>
<dbReference type="HAMAP" id="MF_02065">
    <property type="entry name" value="MltG"/>
    <property type="match status" value="1"/>
</dbReference>
<feature type="compositionally biased region" description="Basic and acidic residues" evidence="8">
    <location>
        <begin position="19"/>
        <end position="35"/>
    </location>
</feature>
<reference evidence="9 10" key="1">
    <citation type="submission" date="2023-04" db="EMBL/GenBank/DDBJ databases">
        <title>Funneling lignin-derived compounds into biodiesel using alkali-halophilic Citricoccus sp. P2.</title>
        <authorList>
            <person name="Luo C.-B."/>
        </authorList>
    </citation>
    <scope>NUCLEOTIDE SEQUENCE [LARGE SCALE GENOMIC DNA]</scope>
    <source>
        <strain evidence="9 10">P2</strain>
    </source>
</reference>
<feature type="transmembrane region" description="Helical" evidence="7">
    <location>
        <begin position="173"/>
        <end position="193"/>
    </location>
</feature>
<keyword evidence="5 7" id="KW-0456">Lyase</keyword>
<dbReference type="Gene3D" id="3.30.1490.480">
    <property type="entry name" value="Endolytic murein transglycosylase"/>
    <property type="match status" value="1"/>
</dbReference>
<comment type="catalytic activity">
    <reaction evidence="7">
        <text>a peptidoglycan chain = a peptidoglycan chain with N-acetyl-1,6-anhydromuramyl-[peptide] at the reducing end + a peptidoglycan chain with N-acetylglucosamine at the non-reducing end.</text>
        <dbReference type="EC" id="4.2.2.29"/>
    </reaction>
</comment>
<feature type="compositionally biased region" description="Basic and acidic residues" evidence="8">
    <location>
        <begin position="56"/>
        <end position="65"/>
    </location>
</feature>
<dbReference type="PANTHER" id="PTHR30518:SF2">
    <property type="entry name" value="ENDOLYTIC MUREIN TRANSGLYCOSYLASE"/>
    <property type="match status" value="1"/>
</dbReference>
<accession>A0ABY8H2Q8</accession>
<comment type="function">
    <text evidence="7">Functions as a peptidoglycan terminase that cleaves nascent peptidoglycan strands endolytically to terminate their elongation.</text>
</comment>
<dbReference type="Proteomes" id="UP001219037">
    <property type="component" value="Chromosome"/>
</dbReference>
<keyword evidence="2 7" id="KW-0812">Transmembrane</keyword>